<dbReference type="HOGENOM" id="CLU_463221_0_0_1"/>
<evidence type="ECO:0000256" key="5">
    <source>
        <dbReference type="ARBA" id="ARBA00023125"/>
    </source>
</evidence>
<feature type="region of interest" description="Disordered" evidence="8">
    <location>
        <begin position="1"/>
        <end position="21"/>
    </location>
</feature>
<dbReference type="GO" id="GO:0000981">
    <property type="term" value="F:DNA-binding transcription factor activity, RNA polymerase II-specific"/>
    <property type="evidence" value="ECO:0007669"/>
    <property type="project" value="InterPro"/>
</dbReference>
<keyword evidence="7" id="KW-0539">Nucleus</keyword>
<feature type="compositionally biased region" description="Polar residues" evidence="8">
    <location>
        <begin position="84"/>
        <end position="94"/>
    </location>
</feature>
<keyword evidence="5" id="KW-0238">DNA-binding</keyword>
<dbReference type="GO" id="GO:0008270">
    <property type="term" value="F:zinc ion binding"/>
    <property type="evidence" value="ECO:0007669"/>
    <property type="project" value="InterPro"/>
</dbReference>
<dbReference type="PROSITE" id="PS50048">
    <property type="entry name" value="ZN2_CY6_FUNGAL_2"/>
    <property type="match status" value="1"/>
</dbReference>
<dbReference type="PROSITE" id="PS00463">
    <property type="entry name" value="ZN2_CY6_FUNGAL_1"/>
    <property type="match status" value="1"/>
</dbReference>
<dbReference type="eggNOG" id="ENOG502RZG2">
    <property type="taxonomic scope" value="Eukaryota"/>
</dbReference>
<dbReference type="Gene3D" id="4.10.240.10">
    <property type="entry name" value="Zn(2)-C6 fungal-type DNA-binding domain"/>
    <property type="match status" value="1"/>
</dbReference>
<dbReference type="InParanoid" id="G2X209"/>
<dbReference type="InterPro" id="IPR001138">
    <property type="entry name" value="Zn2Cys6_DnaBD"/>
</dbReference>
<dbReference type="OrthoDB" id="4132249at2759"/>
<evidence type="ECO:0000313" key="11">
    <source>
        <dbReference type="Proteomes" id="UP000001611"/>
    </source>
</evidence>
<keyword evidence="2" id="KW-0479">Metal-binding</keyword>
<sequence length="567" mass="63217">MIVFRIGSQDDGKKQLHPAPGRACDHCRYRKMKCDRREPCRPCRDTQSPCTYVFMPKRKGRPPRKDRQHSKTKHQQAKLRDQPSLASACSSSPRNGLHNPPDSGSKVAITSPPNELPVLRHWNRAGTLFENSLEASTLTASAESMPQAGGGPFPIPSNSLESHQPGLEAQPQEVNIATAYPVSEYAHWTRVFLLRLYPVFPIMDPGCLLSKLALPQGLVSPSLGRFFAAMSAAVIVQLNLTDPNVTGSTSLRLLDRSYIEDADEWTIMESFFIFSYYGNCNTSKQAWYHLREAISFALALGLNREESYSDPSLEVNERRRRLYWAYCLQHRTTPILRASIALPRIYDGADEPTLSGFVKLARLFNTIDTDFVCSWSEGYLKGSNDSVARLLDPDQFSTMSLASIIDETQRVDVAVTQCWLRTLVCQLQIRSNESHGRGTATSVRAAARDLLNCFSAARLEILGSHGIGMEQKISDIAGFLCDLLPRQPPEQLIGDMDSIPNLLHSFMCLLANFRNQESCYLGPLAERATALLMQRGIGRAIESCDEVEQEGYGSDDEVPDGVWQNVP</sequence>
<evidence type="ECO:0000256" key="8">
    <source>
        <dbReference type="SAM" id="MobiDB-lite"/>
    </source>
</evidence>
<evidence type="ECO:0000256" key="1">
    <source>
        <dbReference type="ARBA" id="ARBA00004123"/>
    </source>
</evidence>
<evidence type="ECO:0000256" key="7">
    <source>
        <dbReference type="ARBA" id="ARBA00023242"/>
    </source>
</evidence>
<keyword evidence="4" id="KW-0805">Transcription regulation</keyword>
<dbReference type="EMBL" id="DS572701">
    <property type="protein sequence ID" value="EGY22895.1"/>
    <property type="molecule type" value="Genomic_DNA"/>
</dbReference>
<proteinExistence type="predicted"/>
<keyword evidence="3" id="KW-0862">Zinc</keyword>
<evidence type="ECO:0000256" key="3">
    <source>
        <dbReference type="ARBA" id="ARBA00022833"/>
    </source>
</evidence>
<gene>
    <name evidence="10" type="ORF">VDAG_04333</name>
</gene>
<dbReference type="SUPFAM" id="SSF57701">
    <property type="entry name" value="Zn2/Cys6 DNA-binding domain"/>
    <property type="match status" value="1"/>
</dbReference>
<dbReference type="GO" id="GO:0006351">
    <property type="term" value="P:DNA-templated transcription"/>
    <property type="evidence" value="ECO:0007669"/>
    <property type="project" value="InterPro"/>
</dbReference>
<dbReference type="InterPro" id="IPR036864">
    <property type="entry name" value="Zn2-C6_fun-type_DNA-bd_sf"/>
</dbReference>
<dbReference type="Proteomes" id="UP000001611">
    <property type="component" value="Chromosome 1"/>
</dbReference>
<dbReference type="InterPro" id="IPR007219">
    <property type="entry name" value="XnlR_reg_dom"/>
</dbReference>
<feature type="compositionally biased region" description="Basic residues" evidence="8">
    <location>
        <begin position="56"/>
        <end position="77"/>
    </location>
</feature>
<dbReference type="CDD" id="cd00067">
    <property type="entry name" value="GAL4"/>
    <property type="match status" value="1"/>
</dbReference>
<dbReference type="Pfam" id="PF04082">
    <property type="entry name" value="Fungal_trans"/>
    <property type="match status" value="1"/>
</dbReference>
<evidence type="ECO:0000259" key="9">
    <source>
        <dbReference type="PROSITE" id="PS50048"/>
    </source>
</evidence>
<feature type="region of interest" description="Disordered" evidence="8">
    <location>
        <begin position="54"/>
        <end position="112"/>
    </location>
</feature>
<dbReference type="CDD" id="cd12148">
    <property type="entry name" value="fungal_TF_MHR"/>
    <property type="match status" value="1"/>
</dbReference>
<evidence type="ECO:0000313" key="10">
    <source>
        <dbReference type="EMBL" id="EGY22895.1"/>
    </source>
</evidence>
<evidence type="ECO:0000256" key="6">
    <source>
        <dbReference type="ARBA" id="ARBA00023163"/>
    </source>
</evidence>
<dbReference type="RefSeq" id="XP_009649075.1">
    <property type="nucleotide sequence ID" value="XM_009650780.1"/>
</dbReference>
<accession>G2X209</accession>
<dbReference type="AlphaFoldDB" id="G2X209"/>
<dbReference type="PANTHER" id="PTHR31668:SF18">
    <property type="entry name" value="MALTOSE FERMENTATION REGULATORY PROTEIN MAL13-RELATED"/>
    <property type="match status" value="1"/>
</dbReference>
<evidence type="ECO:0000256" key="2">
    <source>
        <dbReference type="ARBA" id="ARBA00022723"/>
    </source>
</evidence>
<keyword evidence="6" id="KW-0804">Transcription</keyword>
<keyword evidence="11" id="KW-1185">Reference proteome</keyword>
<dbReference type="PANTHER" id="PTHR31668">
    <property type="entry name" value="GLUCOSE TRANSPORT TRANSCRIPTION REGULATOR RGT1-RELATED-RELATED"/>
    <property type="match status" value="1"/>
</dbReference>
<reference evidence="10 11" key="1">
    <citation type="submission" date="2008-03" db="EMBL/GenBank/DDBJ databases">
        <title>The Genome Sequence of Verticillium dahliae VdLs.17.</title>
        <authorList>
            <consortium name="The Broad Institute Genome Sequencing Platform"/>
            <person name="Ma L.-J.J."/>
            <person name="Klosterman S.J."/>
            <person name="Subbarao K."/>
            <person name="Dobinson K."/>
            <person name="Veronese P."/>
            <person name="Kang S."/>
            <person name="Gold S.E."/>
            <person name="Young S."/>
            <person name="Jaffe D."/>
            <person name="Gnerre S."/>
            <person name="Berlin A."/>
            <person name="Heiman D."/>
            <person name="Hepburn T."/>
            <person name="Sykes S."/>
            <person name="Alvarado L."/>
            <person name="Kodira C.D."/>
            <person name="Lander E."/>
            <person name="Galagan J."/>
            <person name="Nusbaum C."/>
            <person name="Birren B."/>
        </authorList>
    </citation>
    <scope>NUCLEOTIDE SEQUENCE [LARGE SCALE GENOMIC DNA]</scope>
    <source>
        <strain evidence="11">VdLs.17 / ATCC MYA-4575 / FGSC 10137</strain>
    </source>
</reference>
<dbReference type="Pfam" id="PF00172">
    <property type="entry name" value="Zn_clus"/>
    <property type="match status" value="1"/>
</dbReference>
<dbReference type="SMART" id="SM00066">
    <property type="entry name" value="GAL4"/>
    <property type="match status" value="1"/>
</dbReference>
<organism evidence="10 11">
    <name type="scientific">Verticillium dahliae (strain VdLs.17 / ATCC MYA-4575 / FGSC 10137)</name>
    <name type="common">Verticillium wilt</name>
    <dbReference type="NCBI Taxonomy" id="498257"/>
    <lineage>
        <taxon>Eukaryota</taxon>
        <taxon>Fungi</taxon>
        <taxon>Dikarya</taxon>
        <taxon>Ascomycota</taxon>
        <taxon>Pezizomycotina</taxon>
        <taxon>Sordariomycetes</taxon>
        <taxon>Hypocreomycetidae</taxon>
        <taxon>Glomerellales</taxon>
        <taxon>Plectosphaerellaceae</taxon>
        <taxon>Verticillium</taxon>
    </lineage>
</organism>
<dbReference type="InterPro" id="IPR050797">
    <property type="entry name" value="Carb_Metab_Trans_Reg"/>
</dbReference>
<dbReference type="GO" id="GO:0005634">
    <property type="term" value="C:nucleus"/>
    <property type="evidence" value="ECO:0007669"/>
    <property type="project" value="UniProtKB-SubCell"/>
</dbReference>
<dbReference type="OMA" id="YDICECL"/>
<dbReference type="GO" id="GO:0003677">
    <property type="term" value="F:DNA binding"/>
    <property type="evidence" value="ECO:0007669"/>
    <property type="project" value="UniProtKB-KW"/>
</dbReference>
<evidence type="ECO:0000256" key="4">
    <source>
        <dbReference type="ARBA" id="ARBA00023015"/>
    </source>
</evidence>
<name>G2X209_VERDV</name>
<comment type="subcellular location">
    <subcellularLocation>
        <location evidence="1">Nucleus</location>
    </subcellularLocation>
</comment>
<dbReference type="KEGG" id="vda:VDAG_04333"/>
<feature type="domain" description="Zn(2)-C6 fungal-type" evidence="9">
    <location>
        <begin position="23"/>
        <end position="52"/>
    </location>
</feature>
<feature type="region of interest" description="Disordered" evidence="8">
    <location>
        <begin position="139"/>
        <end position="166"/>
    </location>
</feature>
<protein>
    <recommendedName>
        <fullName evidence="9">Zn(2)-C6 fungal-type domain-containing protein</fullName>
    </recommendedName>
</protein>
<dbReference type="GeneID" id="20705796"/>